<keyword evidence="2" id="KW-1185">Reference proteome</keyword>
<organism evidence="1 2">
    <name type="scientific">Pontiella sulfatireligans</name>
    <dbReference type="NCBI Taxonomy" id="2750658"/>
    <lineage>
        <taxon>Bacteria</taxon>
        <taxon>Pseudomonadati</taxon>
        <taxon>Kiritimatiellota</taxon>
        <taxon>Kiritimatiellia</taxon>
        <taxon>Kiritimatiellales</taxon>
        <taxon>Pontiellaceae</taxon>
        <taxon>Pontiella</taxon>
    </lineage>
</organism>
<accession>A0A6C2UDL3</accession>
<dbReference type="InterPro" id="IPR029060">
    <property type="entry name" value="PIN-like_dom_sf"/>
</dbReference>
<dbReference type="SUPFAM" id="SSF88723">
    <property type="entry name" value="PIN domain-like"/>
    <property type="match status" value="1"/>
</dbReference>
<protein>
    <recommendedName>
        <fullName evidence="3">PIN domain-containing protein</fullName>
    </recommendedName>
</protein>
<dbReference type="AlphaFoldDB" id="A0A6C2UDL3"/>
<evidence type="ECO:0000313" key="2">
    <source>
        <dbReference type="Proteomes" id="UP000346198"/>
    </source>
</evidence>
<evidence type="ECO:0008006" key="3">
    <source>
        <dbReference type="Google" id="ProtNLM"/>
    </source>
</evidence>
<gene>
    <name evidence="1" type="ORF">SCARR_00302</name>
</gene>
<dbReference type="EMBL" id="CAAHFH010000001">
    <property type="protein sequence ID" value="VGO18250.1"/>
    <property type="molecule type" value="Genomic_DNA"/>
</dbReference>
<dbReference type="Proteomes" id="UP000346198">
    <property type="component" value="Unassembled WGS sequence"/>
</dbReference>
<sequence>MRCLLDTNILIEAVGNSSPAVAALEKAVASEWVGYSAITRLELFG</sequence>
<dbReference type="Gene3D" id="3.40.50.1010">
    <property type="entry name" value="5'-nuclease"/>
    <property type="match status" value="1"/>
</dbReference>
<evidence type="ECO:0000313" key="1">
    <source>
        <dbReference type="EMBL" id="VGO18250.1"/>
    </source>
</evidence>
<proteinExistence type="predicted"/>
<name>A0A6C2UDL3_9BACT</name>
<reference evidence="1 2" key="1">
    <citation type="submission" date="2019-04" db="EMBL/GenBank/DDBJ databases">
        <authorList>
            <person name="Van Vliet M D."/>
        </authorList>
    </citation>
    <scope>NUCLEOTIDE SEQUENCE [LARGE SCALE GENOMIC DNA]</scope>
    <source>
        <strain evidence="1 2">F21</strain>
    </source>
</reference>